<sequence>MNSHSGALNFWASVANKQISWYAPWKAVMQGGFRQGFTQWFVDGKLNVCFNCVDRHLPHRAEKTAIIWEGDEEHEQRTLSFSALHEEVCRMANALKKLGIHKGDTVAIYLPMIPEAAIAMLACARIGAIHTVVFAGFSAHALRQRIQAASCKLLITANGYQRGGKFYALKEQADEASVNLALKTLIIRSTHRAIDFNPAVNFYWDELREQVSNDCPPEWMDAEDPLFILYTSGSTGQPKGLVHTCGGYIVQTTYSHQLVFGCKEEDVFWCTADVGWITGHSYVVYGPLGNGTTTLMYAGIPNWPNPSRCWKIIDKYKVNVFYTAPTALRALKRAGDEWLNDSSRTSLRLLGTVGEPINPEVWEWYYQQVGAECCPIVDTWWQTETGAIMISEQPPYQHQKAGSASQPLPGIYPILLSDEDEELDGPAQGALAIKFPWPAMARTIQGDHERYRKTYFRGDYYITGDGARRDEEGNFWLLGRIDDVLNVSGHRLGTAEIESALVLHPAVAEAAVVGIPHPIKGEGVLAFVSLKTGYQANSPLKQALVNLVIDEIGAIAKPENILWVTDLPKTRSGKIMRRILRLIAAGKATSISDLGDISTLSNPQVVEELLKIKIE</sequence>
<dbReference type="GO" id="GO:0016208">
    <property type="term" value="F:AMP binding"/>
    <property type="evidence" value="ECO:0007669"/>
    <property type="project" value="InterPro"/>
</dbReference>
<evidence type="ECO:0000259" key="9">
    <source>
        <dbReference type="Pfam" id="PF16177"/>
    </source>
</evidence>
<dbReference type="InterPro" id="IPR011904">
    <property type="entry name" value="Ac_CoA_lig"/>
</dbReference>
<dbReference type="GO" id="GO:0019427">
    <property type="term" value="P:acetyl-CoA biosynthetic process from acetate"/>
    <property type="evidence" value="ECO:0007669"/>
    <property type="project" value="UniProtKB-UniRule"/>
</dbReference>
<dbReference type="NCBIfam" id="TIGR02188">
    <property type="entry name" value="Ac_CoA_lig_AcsA"/>
    <property type="match status" value="1"/>
</dbReference>
<accession>A0A364LLJ0</accession>
<keyword evidence="3" id="KW-0547">Nucleotide-binding</keyword>
<dbReference type="InterPro" id="IPR032387">
    <property type="entry name" value="ACAS_N"/>
</dbReference>
<dbReference type="GO" id="GO:0005524">
    <property type="term" value="F:ATP binding"/>
    <property type="evidence" value="ECO:0007669"/>
    <property type="project" value="UniProtKB-KW"/>
</dbReference>
<evidence type="ECO:0000256" key="3">
    <source>
        <dbReference type="ARBA" id="ARBA00022741"/>
    </source>
</evidence>
<dbReference type="PANTHER" id="PTHR24095">
    <property type="entry name" value="ACETYL-COENZYME A SYNTHETASE"/>
    <property type="match status" value="1"/>
</dbReference>
<name>A0A364LLJ0_9GAMM</name>
<dbReference type="InterPro" id="IPR020845">
    <property type="entry name" value="AMP-binding_CS"/>
</dbReference>
<keyword evidence="4" id="KW-0067">ATP-binding</keyword>
<organism evidence="10 11">
    <name type="scientific">Legionella quinlivanii</name>
    <dbReference type="NCBI Taxonomy" id="45073"/>
    <lineage>
        <taxon>Bacteria</taxon>
        <taxon>Pseudomonadati</taxon>
        <taxon>Pseudomonadota</taxon>
        <taxon>Gammaproteobacteria</taxon>
        <taxon>Legionellales</taxon>
        <taxon>Legionellaceae</taxon>
        <taxon>Legionella</taxon>
    </lineage>
</organism>
<dbReference type="InterPro" id="IPR025110">
    <property type="entry name" value="AMP-bd_C"/>
</dbReference>
<evidence type="ECO:0000313" key="10">
    <source>
        <dbReference type="EMBL" id="RAP37610.1"/>
    </source>
</evidence>
<keyword evidence="5" id="KW-0007">Acetylation</keyword>
<feature type="domain" description="Acetyl-coenzyme A synthetase N-terminal" evidence="9">
    <location>
        <begin position="9"/>
        <end position="52"/>
    </location>
</feature>
<dbReference type="InterPro" id="IPR045851">
    <property type="entry name" value="AMP-bd_C_sf"/>
</dbReference>
<feature type="domain" description="AMP-binding enzyme C-terminal" evidence="8">
    <location>
        <begin position="496"/>
        <end position="574"/>
    </location>
</feature>
<dbReference type="Pfam" id="PF16177">
    <property type="entry name" value="ACAS_N"/>
    <property type="match status" value="1"/>
</dbReference>
<dbReference type="SUPFAM" id="SSF56801">
    <property type="entry name" value="Acetyl-CoA synthetase-like"/>
    <property type="match status" value="1"/>
</dbReference>
<evidence type="ECO:0000259" key="7">
    <source>
        <dbReference type="Pfam" id="PF00501"/>
    </source>
</evidence>
<dbReference type="Pfam" id="PF00501">
    <property type="entry name" value="AMP-binding"/>
    <property type="match status" value="1"/>
</dbReference>
<dbReference type="FunFam" id="3.40.50.12780:FF:000001">
    <property type="entry name" value="Acetyl-coenzyme A synthetase"/>
    <property type="match status" value="1"/>
</dbReference>
<dbReference type="AlphaFoldDB" id="A0A364LLJ0"/>
<evidence type="ECO:0000256" key="1">
    <source>
        <dbReference type="ARBA" id="ARBA00006432"/>
    </source>
</evidence>
<evidence type="ECO:0000256" key="5">
    <source>
        <dbReference type="ARBA" id="ARBA00022990"/>
    </source>
</evidence>
<proteinExistence type="inferred from homology"/>
<dbReference type="NCBIfam" id="NF001208">
    <property type="entry name" value="PRK00174.1"/>
    <property type="match status" value="1"/>
</dbReference>
<comment type="similarity">
    <text evidence="1">Belongs to the ATP-dependent AMP-binding enzyme family.</text>
</comment>
<evidence type="ECO:0000313" key="11">
    <source>
        <dbReference type="Proteomes" id="UP000249458"/>
    </source>
</evidence>
<reference evidence="10 11" key="1">
    <citation type="submission" date="2017-02" db="EMBL/GenBank/DDBJ databases">
        <title>Legionella quilivanii strain from human: case report and whole genome sequencing analysis.</title>
        <authorList>
            <person name="Lalancette C."/>
            <person name="Leduc J.-M."/>
            <person name="Levesque S."/>
            <person name="Fournier E."/>
            <person name="Saoud J."/>
            <person name="Faucher S.P."/>
            <person name="Bernard K."/>
            <person name="Martineau C."/>
            <person name="Longtin J."/>
        </authorList>
    </citation>
    <scope>NUCLEOTIDE SEQUENCE [LARGE SCALE GENOMIC DNA]</scope>
    <source>
        <strain evidence="10 11">ID143958</strain>
    </source>
</reference>
<dbReference type="CDD" id="cd05966">
    <property type="entry name" value="ACS"/>
    <property type="match status" value="1"/>
</dbReference>
<dbReference type="InterPro" id="IPR000873">
    <property type="entry name" value="AMP-dep_synth/lig_dom"/>
</dbReference>
<dbReference type="GO" id="GO:0003987">
    <property type="term" value="F:acetate-CoA ligase activity"/>
    <property type="evidence" value="ECO:0007669"/>
    <property type="project" value="UniProtKB-UniRule"/>
</dbReference>
<dbReference type="EC" id="6.2.1.1" evidence="6"/>
<dbReference type="EMBL" id="MVJN01000003">
    <property type="protein sequence ID" value="RAP37610.1"/>
    <property type="molecule type" value="Genomic_DNA"/>
</dbReference>
<evidence type="ECO:0000256" key="2">
    <source>
        <dbReference type="ARBA" id="ARBA00022598"/>
    </source>
</evidence>
<gene>
    <name evidence="10" type="ORF">B1207_05415</name>
</gene>
<evidence type="ECO:0000256" key="4">
    <source>
        <dbReference type="ARBA" id="ARBA00022840"/>
    </source>
</evidence>
<protein>
    <recommendedName>
        <fullName evidence="6">Acetate--CoA ligase</fullName>
        <ecNumber evidence="6">6.2.1.1</ecNumber>
    </recommendedName>
</protein>
<dbReference type="Gene3D" id="3.40.50.12780">
    <property type="entry name" value="N-terminal domain of ligase-like"/>
    <property type="match status" value="1"/>
</dbReference>
<dbReference type="PROSITE" id="PS00455">
    <property type="entry name" value="AMP_BINDING"/>
    <property type="match status" value="1"/>
</dbReference>
<evidence type="ECO:0000259" key="8">
    <source>
        <dbReference type="Pfam" id="PF13193"/>
    </source>
</evidence>
<dbReference type="Proteomes" id="UP000249458">
    <property type="component" value="Unassembled WGS sequence"/>
</dbReference>
<feature type="domain" description="AMP-dependent synthetase/ligase" evidence="7">
    <location>
        <begin position="57"/>
        <end position="437"/>
    </location>
</feature>
<dbReference type="PANTHER" id="PTHR24095:SF14">
    <property type="entry name" value="ACETYL-COENZYME A SYNTHETASE 1"/>
    <property type="match status" value="1"/>
</dbReference>
<dbReference type="InterPro" id="IPR042099">
    <property type="entry name" value="ANL_N_sf"/>
</dbReference>
<keyword evidence="2 10" id="KW-0436">Ligase</keyword>
<dbReference type="RefSeq" id="WP_112218967.1">
    <property type="nucleotide sequence ID" value="NZ_MVJN01000003.1"/>
</dbReference>
<dbReference type="Pfam" id="PF13193">
    <property type="entry name" value="AMP-binding_C"/>
    <property type="match status" value="1"/>
</dbReference>
<dbReference type="Gene3D" id="3.30.300.30">
    <property type="match status" value="1"/>
</dbReference>
<comment type="caution">
    <text evidence="10">The sequence shown here is derived from an EMBL/GenBank/DDBJ whole genome shotgun (WGS) entry which is preliminary data.</text>
</comment>
<evidence type="ECO:0000256" key="6">
    <source>
        <dbReference type="NCBIfam" id="TIGR02188"/>
    </source>
</evidence>